<dbReference type="Proteomes" id="UP000533476">
    <property type="component" value="Unassembled WGS sequence"/>
</dbReference>
<organism evidence="2 3">
    <name type="scientific">Sulfobacillus harzensis</name>
    <dbReference type="NCBI Taxonomy" id="2729629"/>
    <lineage>
        <taxon>Bacteria</taxon>
        <taxon>Bacillati</taxon>
        <taxon>Bacillota</taxon>
        <taxon>Clostridia</taxon>
        <taxon>Eubacteriales</taxon>
        <taxon>Clostridiales Family XVII. Incertae Sedis</taxon>
        <taxon>Sulfobacillus</taxon>
    </lineage>
</organism>
<feature type="transmembrane region" description="Helical" evidence="1">
    <location>
        <begin position="86"/>
        <end position="107"/>
    </location>
</feature>
<feature type="transmembrane region" description="Helical" evidence="1">
    <location>
        <begin position="59"/>
        <end position="79"/>
    </location>
</feature>
<proteinExistence type="predicted"/>
<feature type="transmembrane region" description="Helical" evidence="1">
    <location>
        <begin position="30"/>
        <end position="47"/>
    </location>
</feature>
<evidence type="ECO:0000313" key="3">
    <source>
        <dbReference type="Proteomes" id="UP000533476"/>
    </source>
</evidence>
<keyword evidence="3" id="KW-1185">Reference proteome</keyword>
<evidence type="ECO:0008006" key="4">
    <source>
        <dbReference type="Google" id="ProtNLM"/>
    </source>
</evidence>
<keyword evidence="1" id="KW-0812">Transmembrane</keyword>
<keyword evidence="1" id="KW-0472">Membrane</keyword>
<comment type="caution">
    <text evidence="2">The sequence shown here is derived from an EMBL/GenBank/DDBJ whole genome shotgun (WGS) entry which is preliminary data.</text>
</comment>
<name>A0A7Y0L3H4_9FIRM</name>
<evidence type="ECO:0000256" key="1">
    <source>
        <dbReference type="SAM" id="Phobius"/>
    </source>
</evidence>
<feature type="transmembrane region" description="Helical" evidence="1">
    <location>
        <begin position="6"/>
        <end position="23"/>
    </location>
</feature>
<dbReference type="RefSeq" id="WP_169096320.1">
    <property type="nucleotide sequence ID" value="NZ_JABBVZ010000005.1"/>
</dbReference>
<reference evidence="2 3" key="1">
    <citation type="submission" date="2020-04" db="EMBL/GenBank/DDBJ databases">
        <authorList>
            <person name="Zhang R."/>
            <person name="Schippers A."/>
        </authorList>
    </citation>
    <scope>NUCLEOTIDE SEQUENCE [LARGE SCALE GENOMIC DNA]</scope>
    <source>
        <strain evidence="2 3">DSM 109850</strain>
    </source>
</reference>
<sequence>MTLVTLSRFLGVIVILGLMAVLWPGLRWGFVDVLMLAVILSLADWMMSRVMGKTFSAKFGGVVGWLSAVVVLYAISWLIPGARMSALAALTAGTVLWAIGRFFPAVYG</sequence>
<protein>
    <recommendedName>
        <fullName evidence="4">Phage holin family protein</fullName>
    </recommendedName>
</protein>
<accession>A0A7Y0L3H4</accession>
<dbReference type="AlphaFoldDB" id="A0A7Y0L3H4"/>
<evidence type="ECO:0000313" key="2">
    <source>
        <dbReference type="EMBL" id="NMP21204.1"/>
    </source>
</evidence>
<keyword evidence="1" id="KW-1133">Transmembrane helix</keyword>
<gene>
    <name evidence="2" type="ORF">HIJ39_02365</name>
</gene>
<dbReference type="EMBL" id="JABBVZ010000005">
    <property type="protein sequence ID" value="NMP21204.1"/>
    <property type="molecule type" value="Genomic_DNA"/>
</dbReference>